<gene>
    <name evidence="1" type="ORF">ACFOFO_12745</name>
</gene>
<name>A0ABV7F195_9BURK</name>
<proteinExistence type="predicted"/>
<comment type="caution">
    <text evidence="1">The sequence shown here is derived from an EMBL/GenBank/DDBJ whole genome shotgun (WGS) entry which is preliminary data.</text>
</comment>
<dbReference type="Proteomes" id="UP001595530">
    <property type="component" value="Unassembled WGS sequence"/>
</dbReference>
<evidence type="ECO:0000313" key="1">
    <source>
        <dbReference type="EMBL" id="MFC3108819.1"/>
    </source>
</evidence>
<reference evidence="2" key="1">
    <citation type="journal article" date="2019" name="Int. J. Syst. Evol. Microbiol.">
        <title>The Global Catalogue of Microorganisms (GCM) 10K type strain sequencing project: providing services to taxonomists for standard genome sequencing and annotation.</title>
        <authorList>
            <consortium name="The Broad Institute Genomics Platform"/>
            <consortium name="The Broad Institute Genome Sequencing Center for Infectious Disease"/>
            <person name="Wu L."/>
            <person name="Ma J."/>
        </authorList>
    </citation>
    <scope>NUCLEOTIDE SEQUENCE [LARGE SCALE GENOMIC DNA]</scope>
    <source>
        <strain evidence="2">KCTC 42986</strain>
    </source>
</reference>
<dbReference type="EMBL" id="JBHRTP010000038">
    <property type="protein sequence ID" value="MFC3108819.1"/>
    <property type="molecule type" value="Genomic_DNA"/>
</dbReference>
<dbReference type="RefSeq" id="WP_390331694.1">
    <property type="nucleotide sequence ID" value="NZ_JBHRTP010000038.1"/>
</dbReference>
<organism evidence="1 2">
    <name type="scientific">Undibacterium arcticum</name>
    <dbReference type="NCBI Taxonomy" id="1762892"/>
    <lineage>
        <taxon>Bacteria</taxon>
        <taxon>Pseudomonadati</taxon>
        <taxon>Pseudomonadota</taxon>
        <taxon>Betaproteobacteria</taxon>
        <taxon>Burkholderiales</taxon>
        <taxon>Oxalobacteraceae</taxon>
        <taxon>Undibacterium</taxon>
    </lineage>
</organism>
<sequence length="202" mass="21771">MTTLIFDKSDKGREEIATRKHQLASRLRSLLVLIDGKHPTEDLLKKVVGLGLDIQSVNELLDGGFINGIQAPAAAPATAPATPLAAESAVSMTVPGERRGTGLPAEDARVLSETNGPLRAGENTIQALHAFFNETIKSTIGLRGFTLQLKVERANTVADFRELRQPYLEAVLKAKGNDIARGLRDRLDLLLLHADAAALNKH</sequence>
<protein>
    <submittedName>
        <fullName evidence="1">Uncharacterized protein</fullName>
    </submittedName>
</protein>
<evidence type="ECO:0000313" key="2">
    <source>
        <dbReference type="Proteomes" id="UP001595530"/>
    </source>
</evidence>
<accession>A0ABV7F195</accession>
<keyword evidence="2" id="KW-1185">Reference proteome</keyword>